<dbReference type="EMBL" id="CP036318">
    <property type="protein sequence ID" value="QDV56552.1"/>
    <property type="molecule type" value="Genomic_DNA"/>
</dbReference>
<organism evidence="1 2">
    <name type="scientific">Rosistilla oblonga</name>
    <dbReference type="NCBI Taxonomy" id="2527990"/>
    <lineage>
        <taxon>Bacteria</taxon>
        <taxon>Pseudomonadati</taxon>
        <taxon>Planctomycetota</taxon>
        <taxon>Planctomycetia</taxon>
        <taxon>Pirellulales</taxon>
        <taxon>Pirellulaceae</taxon>
        <taxon>Rosistilla</taxon>
    </lineage>
</organism>
<evidence type="ECO:0000313" key="1">
    <source>
        <dbReference type="EMBL" id="QDV56552.1"/>
    </source>
</evidence>
<dbReference type="Proteomes" id="UP000316770">
    <property type="component" value="Chromosome"/>
</dbReference>
<name>A0A518ITY8_9BACT</name>
<dbReference type="AlphaFoldDB" id="A0A518ITY8"/>
<dbReference type="RefSeq" id="WP_197453203.1">
    <property type="nucleotide sequence ID" value="NZ_CP036318.1"/>
</dbReference>
<sequence>MPKTLRALGVDDGAIARTTDIDTSIATLRLPGPHDKTLNAISTLAT</sequence>
<protein>
    <submittedName>
        <fullName evidence="1">Uncharacterized protein</fullName>
    </submittedName>
</protein>
<accession>A0A518ITY8</accession>
<keyword evidence="2" id="KW-1185">Reference proteome</keyword>
<reference evidence="1 2" key="1">
    <citation type="submission" date="2019-02" db="EMBL/GenBank/DDBJ databases">
        <title>Deep-cultivation of Planctomycetes and their phenomic and genomic characterization uncovers novel biology.</title>
        <authorList>
            <person name="Wiegand S."/>
            <person name="Jogler M."/>
            <person name="Boedeker C."/>
            <person name="Pinto D."/>
            <person name="Vollmers J."/>
            <person name="Rivas-Marin E."/>
            <person name="Kohn T."/>
            <person name="Peeters S.H."/>
            <person name="Heuer A."/>
            <person name="Rast P."/>
            <person name="Oberbeckmann S."/>
            <person name="Bunk B."/>
            <person name="Jeske O."/>
            <person name="Meyerdierks A."/>
            <person name="Storesund J.E."/>
            <person name="Kallscheuer N."/>
            <person name="Luecker S."/>
            <person name="Lage O.M."/>
            <person name="Pohl T."/>
            <person name="Merkel B.J."/>
            <person name="Hornburger P."/>
            <person name="Mueller R.-W."/>
            <person name="Bruemmer F."/>
            <person name="Labrenz M."/>
            <person name="Spormann A.M."/>
            <person name="Op den Camp H."/>
            <person name="Overmann J."/>
            <person name="Amann R."/>
            <person name="Jetten M.S.M."/>
            <person name="Mascher T."/>
            <person name="Medema M.H."/>
            <person name="Devos D.P."/>
            <person name="Kaster A.-K."/>
            <person name="Ovreas L."/>
            <person name="Rohde M."/>
            <person name="Galperin M.Y."/>
            <person name="Jogler C."/>
        </authorList>
    </citation>
    <scope>NUCLEOTIDE SEQUENCE [LARGE SCALE GENOMIC DNA]</scope>
    <source>
        <strain evidence="1 2">Mal33</strain>
    </source>
</reference>
<proteinExistence type="predicted"/>
<gene>
    <name evidence="1" type="ORF">Mal33_25440</name>
</gene>
<evidence type="ECO:0000313" key="2">
    <source>
        <dbReference type="Proteomes" id="UP000316770"/>
    </source>
</evidence>